<evidence type="ECO:0000256" key="1">
    <source>
        <dbReference type="SAM" id="SignalP"/>
    </source>
</evidence>
<keyword evidence="1" id="KW-0732">Signal</keyword>
<reference evidence="3" key="1">
    <citation type="journal article" date="2019" name="Int. J. Syst. Evol. Microbiol.">
        <title>The Global Catalogue of Microorganisms (GCM) 10K type strain sequencing project: providing services to taxonomists for standard genome sequencing and annotation.</title>
        <authorList>
            <consortium name="The Broad Institute Genomics Platform"/>
            <consortium name="The Broad Institute Genome Sequencing Center for Infectious Disease"/>
            <person name="Wu L."/>
            <person name="Ma J."/>
        </authorList>
    </citation>
    <scope>NUCLEOTIDE SEQUENCE [LARGE SCALE GENOMIC DNA]</scope>
    <source>
        <strain evidence="3">CCUG 60523</strain>
    </source>
</reference>
<dbReference type="RefSeq" id="WP_377907135.1">
    <property type="nucleotide sequence ID" value="NZ_JBHRZS010000007.1"/>
</dbReference>
<evidence type="ECO:0008006" key="4">
    <source>
        <dbReference type="Google" id="ProtNLM"/>
    </source>
</evidence>
<sequence length="449" mass="51565">MKRFLILIFFGLVLQTSHAQEEKSVDIKPDFHLRTFWMSSTYPSDFKDDYALGTSLNLGTKISFQKNWNFQIGYRVFANVLSSDIWSPDPLSGQSNRYETGLFDLLNPGDSFFGKLEILNLGYNSDKWGVKVGRFGINTPWINPQDGRLSPTGIEGVQGWFAPNENWRIEAWWINRMSVRGTSRWLGVGESIGVFPVGRDVFGKASKYSGNTNSDFVGLYQVDYSRDKLGKMSLSQTYVQNISNTLDLSWNKDWSMKGSKAKWISGAQIGFQHGIGDGGNSLDSLAYKSPEDRNWYLSTRFGWRNSKWLTHMNFTRVGGDGRWLSPREWGKDPFFTFIPRERNEGFESVTAATWFASYTMQDFPLEIYGVIGIHQIPSTSDAQANKYNFSSYRQINFGLKYRPKGLPRTNFHLLVMNKEALDSEGLTPNQRYNKVELWHVNFIFDIYLN</sequence>
<keyword evidence="3" id="KW-1185">Reference proteome</keyword>
<dbReference type="InterPro" id="IPR023614">
    <property type="entry name" value="Porin_dom_sf"/>
</dbReference>
<feature type="chain" id="PRO_5046084647" description="Outer membrane porin, OprD family" evidence="1">
    <location>
        <begin position="20"/>
        <end position="449"/>
    </location>
</feature>
<dbReference type="EMBL" id="JBHRZS010000007">
    <property type="protein sequence ID" value="MFC3881785.1"/>
    <property type="molecule type" value="Genomic_DNA"/>
</dbReference>
<evidence type="ECO:0000313" key="3">
    <source>
        <dbReference type="Proteomes" id="UP001595805"/>
    </source>
</evidence>
<organism evidence="2 3">
    <name type="scientific">Algoriphagus namhaensis</name>
    <dbReference type="NCBI Taxonomy" id="915353"/>
    <lineage>
        <taxon>Bacteria</taxon>
        <taxon>Pseudomonadati</taxon>
        <taxon>Bacteroidota</taxon>
        <taxon>Cytophagia</taxon>
        <taxon>Cytophagales</taxon>
        <taxon>Cyclobacteriaceae</taxon>
        <taxon>Algoriphagus</taxon>
    </lineage>
</organism>
<accession>A0ABV8AW05</accession>
<dbReference type="Gene3D" id="2.40.160.10">
    <property type="entry name" value="Porin"/>
    <property type="match status" value="1"/>
</dbReference>
<proteinExistence type="predicted"/>
<protein>
    <recommendedName>
        <fullName evidence="4">Outer membrane porin, OprD family</fullName>
    </recommendedName>
</protein>
<name>A0ABV8AW05_9BACT</name>
<evidence type="ECO:0000313" key="2">
    <source>
        <dbReference type="EMBL" id="MFC3881785.1"/>
    </source>
</evidence>
<feature type="signal peptide" evidence="1">
    <location>
        <begin position="1"/>
        <end position="19"/>
    </location>
</feature>
<comment type="caution">
    <text evidence="2">The sequence shown here is derived from an EMBL/GenBank/DDBJ whole genome shotgun (WGS) entry which is preliminary data.</text>
</comment>
<dbReference type="Proteomes" id="UP001595805">
    <property type="component" value="Unassembled WGS sequence"/>
</dbReference>
<gene>
    <name evidence="2" type="ORF">ACFOSV_16435</name>
</gene>